<comment type="caution">
    <text evidence="1">The sequence shown here is derived from an EMBL/GenBank/DDBJ whole genome shotgun (WGS) entry which is preliminary data.</text>
</comment>
<evidence type="ECO:0000313" key="1">
    <source>
        <dbReference type="EMBL" id="GME91219.1"/>
    </source>
</evidence>
<name>A0ACB5TMY9_CANBO</name>
<proteinExistence type="predicted"/>
<protein>
    <submittedName>
        <fullName evidence="1">Unnamed protein product</fullName>
    </submittedName>
</protein>
<dbReference type="EMBL" id="BSXV01000948">
    <property type="protein sequence ID" value="GME91219.1"/>
    <property type="molecule type" value="Genomic_DNA"/>
</dbReference>
<sequence>MKYVHSPVAAVAEPGGNGKLSSSPACGHIYCKAAHPEPGTPASAPATTQSPTAESAESQGAHAKPSSHQAVLSTAAAISSAYSKRTSKFFHKLKWKHKLYISVKNPSD</sequence>
<dbReference type="Proteomes" id="UP001165101">
    <property type="component" value="Unassembled WGS sequence"/>
</dbReference>
<evidence type="ECO:0000313" key="2">
    <source>
        <dbReference type="Proteomes" id="UP001165101"/>
    </source>
</evidence>
<accession>A0ACB5TMY9</accession>
<organism evidence="1 2">
    <name type="scientific">Candida boidinii</name>
    <name type="common">Yeast</name>
    <dbReference type="NCBI Taxonomy" id="5477"/>
    <lineage>
        <taxon>Eukaryota</taxon>
        <taxon>Fungi</taxon>
        <taxon>Dikarya</taxon>
        <taxon>Ascomycota</taxon>
        <taxon>Saccharomycotina</taxon>
        <taxon>Pichiomycetes</taxon>
        <taxon>Pichiales</taxon>
        <taxon>Pichiaceae</taxon>
        <taxon>Ogataea</taxon>
        <taxon>Ogataea/Candida clade</taxon>
    </lineage>
</organism>
<reference evidence="1" key="1">
    <citation type="submission" date="2023-04" db="EMBL/GenBank/DDBJ databases">
        <title>Candida boidinii NBRC 1967.</title>
        <authorList>
            <person name="Ichikawa N."/>
            <person name="Sato H."/>
            <person name="Tonouchi N."/>
        </authorList>
    </citation>
    <scope>NUCLEOTIDE SEQUENCE</scope>
    <source>
        <strain evidence="1">NBRC 1967</strain>
    </source>
</reference>
<gene>
    <name evidence="1" type="ORF">Cboi01_000221500</name>
</gene>
<keyword evidence="2" id="KW-1185">Reference proteome</keyword>